<dbReference type="Gene3D" id="1.10.3110.10">
    <property type="entry name" value="protoporphyrinogen ix oxidase, domain 3"/>
    <property type="match status" value="1"/>
</dbReference>
<dbReference type="Pfam" id="PF01593">
    <property type="entry name" value="Amino_oxidase"/>
    <property type="match status" value="1"/>
</dbReference>
<organism evidence="2 3">
    <name type="scientific">Microbacterium oxydans</name>
    <dbReference type="NCBI Taxonomy" id="82380"/>
    <lineage>
        <taxon>Bacteria</taxon>
        <taxon>Bacillati</taxon>
        <taxon>Actinomycetota</taxon>
        <taxon>Actinomycetes</taxon>
        <taxon>Micrococcales</taxon>
        <taxon>Microbacteriaceae</taxon>
        <taxon>Microbacterium</taxon>
    </lineage>
</organism>
<name>A0A3S9WPK2_9MICO</name>
<dbReference type="Gene3D" id="3.90.660.20">
    <property type="entry name" value="Protoporphyrinogen oxidase, mitochondrial, domain 2"/>
    <property type="match status" value="1"/>
</dbReference>
<evidence type="ECO:0000313" key="3">
    <source>
        <dbReference type="Proteomes" id="UP000274841"/>
    </source>
</evidence>
<sequence>MSPESSSAEPFDLAARAAEKHVVVVGGGIGGLVAARECAKVGMRVTVLEAEAELGGAIRRVDLDGVTVDAGAESYATRGGLVRALVEELDLADRIVVPQAGGAWLAGIPGVGAAPLPAGGILGIPSNPFQPDVRRIIGWSGVWRAYLDRVRPPLTIGHQLSLGKLVASRMGAKVRDRLVAPVTTGVYSASPDDVDIDVAAPGLNAALTRVGSLSGAVQTLRDEAAAKAAATAPEADGTAPVVAKTPGAAVEGLSGGMSTLIDALAADLKRLDADVRTGVRVRSLRRTGATWSVEAESAADAEHGGEPALEGAPADENVAAESAPPVIEELDADAVIIATPESTARGLLAAVIPDLQKTQAAASPEIEIVTLLLDAPEIASAPRGTGVLTVPGSHTAKALTHSTAKWGWVGTAAGSREIVRVSFGAQGEPAATARLTDDAAAALARSEAAALLGVAIAPEAVITSHRGRFVQSQPASIIGSGERRTAARAAIEAVPGMAVVGAWLAGTGLAQVIPDARDEADRLRRFLLWD</sequence>
<dbReference type="PANTHER" id="PTHR42923:SF3">
    <property type="entry name" value="PROTOPORPHYRINOGEN OXIDASE"/>
    <property type="match status" value="1"/>
</dbReference>
<dbReference type="EMBL" id="CP031422">
    <property type="protein sequence ID" value="AZS42024.1"/>
    <property type="molecule type" value="Genomic_DNA"/>
</dbReference>
<dbReference type="KEGG" id="moy:CVS54_03386"/>
<gene>
    <name evidence="2" type="primary">hemY</name>
    <name evidence="2" type="ORF">CVS54_03386</name>
</gene>
<dbReference type="RefSeq" id="WP_233437339.1">
    <property type="nucleotide sequence ID" value="NZ_CP031422.1"/>
</dbReference>
<proteinExistence type="predicted"/>
<keyword evidence="2" id="KW-0560">Oxidoreductase</keyword>
<accession>A0A3S9WPK2</accession>
<protein>
    <submittedName>
        <fullName evidence="2">Protoporphyrinogen oxidase</fullName>
        <ecNumber evidence="2">1.3.3.4</ecNumber>
    </submittedName>
</protein>
<evidence type="ECO:0000259" key="1">
    <source>
        <dbReference type="Pfam" id="PF01593"/>
    </source>
</evidence>
<dbReference type="Proteomes" id="UP000274841">
    <property type="component" value="Chromosome"/>
</dbReference>
<evidence type="ECO:0000313" key="2">
    <source>
        <dbReference type="EMBL" id="AZS42024.1"/>
    </source>
</evidence>
<feature type="domain" description="Amine oxidase" evidence="1">
    <location>
        <begin position="29"/>
        <end position="522"/>
    </location>
</feature>
<dbReference type="EC" id="1.3.3.4" evidence="2"/>
<dbReference type="SUPFAM" id="SSF54373">
    <property type="entry name" value="FAD-linked reductases, C-terminal domain"/>
    <property type="match status" value="1"/>
</dbReference>
<dbReference type="GO" id="GO:0004729">
    <property type="term" value="F:oxygen-dependent protoporphyrinogen oxidase activity"/>
    <property type="evidence" value="ECO:0007669"/>
    <property type="project" value="UniProtKB-EC"/>
</dbReference>
<dbReference type="AlphaFoldDB" id="A0A3S9WPK2"/>
<dbReference type="InterPro" id="IPR036188">
    <property type="entry name" value="FAD/NAD-bd_sf"/>
</dbReference>
<dbReference type="InterPro" id="IPR002937">
    <property type="entry name" value="Amino_oxidase"/>
</dbReference>
<dbReference type="SUPFAM" id="SSF51905">
    <property type="entry name" value="FAD/NAD(P)-binding domain"/>
    <property type="match status" value="1"/>
</dbReference>
<dbReference type="InterPro" id="IPR050464">
    <property type="entry name" value="Zeta_carotene_desat/Oxidored"/>
</dbReference>
<dbReference type="Gene3D" id="3.50.50.60">
    <property type="entry name" value="FAD/NAD(P)-binding domain"/>
    <property type="match status" value="1"/>
</dbReference>
<reference evidence="2 3" key="1">
    <citation type="submission" date="2018-08" db="EMBL/GenBank/DDBJ databases">
        <title>Microbacterium oxydans strain HG3.</title>
        <authorList>
            <person name="ORTET P."/>
        </authorList>
    </citation>
    <scope>NUCLEOTIDE SEQUENCE [LARGE SCALE GENOMIC DNA]</scope>
    <source>
        <strain evidence="2 3">HG3</strain>
    </source>
</reference>
<dbReference type="PANTHER" id="PTHR42923">
    <property type="entry name" value="PROTOPORPHYRINOGEN OXIDASE"/>
    <property type="match status" value="1"/>
</dbReference>
<dbReference type="PRINTS" id="PR00411">
    <property type="entry name" value="PNDRDTASEI"/>
</dbReference>